<dbReference type="PROSITE" id="PS51352">
    <property type="entry name" value="THIOREDOXIN_2"/>
    <property type="match status" value="1"/>
</dbReference>
<keyword evidence="3" id="KW-0413">Isomerase</keyword>
<evidence type="ECO:0000259" key="2">
    <source>
        <dbReference type="PROSITE" id="PS51352"/>
    </source>
</evidence>
<proteinExistence type="predicted"/>
<keyword evidence="4" id="KW-1185">Reference proteome</keyword>
<feature type="chain" id="PRO_5002308015" evidence="1">
    <location>
        <begin position="25"/>
        <end position="171"/>
    </location>
</feature>
<feature type="domain" description="Thioredoxin" evidence="2">
    <location>
        <begin position="31"/>
        <end position="169"/>
    </location>
</feature>
<comment type="caution">
    <text evidence="3">The sequence shown here is derived from an EMBL/GenBank/DDBJ whole genome shotgun (WGS) entry which is preliminary data.</text>
</comment>
<dbReference type="OrthoDB" id="7629852at2"/>
<organism evidence="3 4">
    <name type="scientific">Tanticharoenia sakaeratensis NBRC 103193</name>
    <dbReference type="NCBI Taxonomy" id="1231623"/>
    <lineage>
        <taxon>Bacteria</taxon>
        <taxon>Pseudomonadati</taxon>
        <taxon>Pseudomonadota</taxon>
        <taxon>Alphaproteobacteria</taxon>
        <taxon>Acetobacterales</taxon>
        <taxon>Acetobacteraceae</taxon>
        <taxon>Tanticharoenia</taxon>
    </lineage>
</organism>
<dbReference type="InterPro" id="IPR036249">
    <property type="entry name" value="Thioredoxin-like_sf"/>
</dbReference>
<dbReference type="EMBL" id="BALE01000016">
    <property type="protein sequence ID" value="GAN54091.1"/>
    <property type="molecule type" value="Genomic_DNA"/>
</dbReference>
<dbReference type="Pfam" id="PF13899">
    <property type="entry name" value="Thioredoxin_7"/>
    <property type="match status" value="1"/>
</dbReference>
<dbReference type="Proteomes" id="UP000032679">
    <property type="component" value="Unassembled WGS sequence"/>
</dbReference>
<dbReference type="AlphaFoldDB" id="A0A0D6MKT6"/>
<keyword evidence="1" id="KW-0732">Signal</keyword>
<dbReference type="GO" id="GO:0016853">
    <property type="term" value="F:isomerase activity"/>
    <property type="evidence" value="ECO:0007669"/>
    <property type="project" value="UniProtKB-KW"/>
</dbReference>
<accession>A0A0D6MKT6</accession>
<name>A0A0D6MKT6_9PROT</name>
<dbReference type="STRING" id="1231623.Tasa_016_011"/>
<sequence length="171" mass="18004">MSFQSRLRVLAATAVLAGSSAAIAATPVPPPQIGDAQPTPVAAPYPDTSLAAKQVQEAFRTAAKTHRKVLIDLGGNWCPDCRILAGIFEVPQVNAWLNSQFVVVPVNVGRMNTNLDIAQKYGVTVKAVPTVLVVTPDGKLLDPDGTVALGNARAMSPQAVLDLIGQWNQRG</sequence>
<evidence type="ECO:0000313" key="4">
    <source>
        <dbReference type="Proteomes" id="UP000032679"/>
    </source>
</evidence>
<feature type="signal peptide" evidence="1">
    <location>
        <begin position="1"/>
        <end position="24"/>
    </location>
</feature>
<reference evidence="3 4" key="1">
    <citation type="submission" date="2012-10" db="EMBL/GenBank/DDBJ databases">
        <title>Genome sequencing of Tanticharoenia sakaeratensis NBRC 103193.</title>
        <authorList>
            <person name="Azuma Y."/>
            <person name="Hadano H."/>
            <person name="Hirakawa H."/>
            <person name="Matsushita K."/>
        </authorList>
    </citation>
    <scope>NUCLEOTIDE SEQUENCE [LARGE SCALE GENOMIC DNA]</scope>
    <source>
        <strain evidence="3 4">NBRC 103193</strain>
    </source>
</reference>
<evidence type="ECO:0000256" key="1">
    <source>
        <dbReference type="SAM" id="SignalP"/>
    </source>
</evidence>
<dbReference type="SUPFAM" id="SSF52833">
    <property type="entry name" value="Thioredoxin-like"/>
    <property type="match status" value="1"/>
</dbReference>
<dbReference type="RefSeq" id="WP_048848650.1">
    <property type="nucleotide sequence ID" value="NZ_BALE01000016.1"/>
</dbReference>
<protein>
    <submittedName>
        <fullName evidence="3">Protein disulfide isomerase</fullName>
    </submittedName>
</protein>
<evidence type="ECO:0000313" key="3">
    <source>
        <dbReference type="EMBL" id="GAN54091.1"/>
    </source>
</evidence>
<dbReference type="CDD" id="cd02947">
    <property type="entry name" value="TRX_family"/>
    <property type="match status" value="1"/>
</dbReference>
<dbReference type="InterPro" id="IPR013766">
    <property type="entry name" value="Thioredoxin_domain"/>
</dbReference>
<dbReference type="Gene3D" id="3.40.30.10">
    <property type="entry name" value="Glutaredoxin"/>
    <property type="match status" value="1"/>
</dbReference>
<gene>
    <name evidence="3" type="ORF">Tasa_016_011</name>
</gene>